<protein>
    <submittedName>
        <fullName evidence="2">Uncharacterized protein</fullName>
    </submittedName>
</protein>
<feature type="region of interest" description="Disordered" evidence="1">
    <location>
        <begin position="1"/>
        <end position="20"/>
    </location>
</feature>
<accession>A0A5C6TGM5</accession>
<dbReference type="EMBL" id="VMNF01000004">
    <property type="protein sequence ID" value="TXC09936.1"/>
    <property type="molecule type" value="Genomic_DNA"/>
</dbReference>
<feature type="compositionally biased region" description="Polar residues" evidence="1">
    <location>
        <begin position="7"/>
        <end position="17"/>
    </location>
</feature>
<evidence type="ECO:0000256" key="1">
    <source>
        <dbReference type="SAM" id="MobiDB-lite"/>
    </source>
</evidence>
<evidence type="ECO:0000313" key="3">
    <source>
        <dbReference type="Proteomes" id="UP000321331"/>
    </source>
</evidence>
<dbReference type="AlphaFoldDB" id="A0A5C6TGM5"/>
<gene>
    <name evidence="2" type="ORF">FocTR4_00004612</name>
</gene>
<proteinExistence type="predicted"/>
<comment type="caution">
    <text evidence="2">The sequence shown here is derived from an EMBL/GenBank/DDBJ whole genome shotgun (WGS) entry which is preliminary data.</text>
</comment>
<dbReference type="Proteomes" id="UP000321331">
    <property type="component" value="Unassembled WGS sequence"/>
</dbReference>
<name>A0A5C6TGM5_FUSOC</name>
<organism evidence="2 3">
    <name type="scientific">Fusarium oxysporum f. sp. cubense</name>
    <dbReference type="NCBI Taxonomy" id="61366"/>
    <lineage>
        <taxon>Eukaryota</taxon>
        <taxon>Fungi</taxon>
        <taxon>Dikarya</taxon>
        <taxon>Ascomycota</taxon>
        <taxon>Pezizomycotina</taxon>
        <taxon>Sordariomycetes</taxon>
        <taxon>Hypocreomycetidae</taxon>
        <taxon>Hypocreales</taxon>
        <taxon>Nectriaceae</taxon>
        <taxon>Fusarium</taxon>
        <taxon>Fusarium oxysporum species complex</taxon>
    </lineage>
</organism>
<evidence type="ECO:0000313" key="2">
    <source>
        <dbReference type="EMBL" id="TXC09936.1"/>
    </source>
</evidence>
<sequence length="72" mass="7931">MKIGDETPQSVTENGYDSSVGKCQRDKMAEWRMWSIDAVSLDRDGYRWGLRPGSPAGASIQFITGFRGGVGF</sequence>
<reference evidence="2 3" key="1">
    <citation type="submission" date="2019-07" db="EMBL/GenBank/DDBJ databases">
        <title>The First High-Quality Draft Genome Sequence of the Causal Agent of the Current Panama Disease Epidemic.</title>
        <authorList>
            <person name="Warmington R.J."/>
            <person name="Kay W."/>
            <person name="Jeffries A."/>
            <person name="Bebber D."/>
            <person name="Moore K."/>
            <person name="Studholme D.J."/>
        </authorList>
    </citation>
    <scope>NUCLEOTIDE SEQUENCE [LARGE SCALE GENOMIC DNA]</scope>
    <source>
        <strain evidence="2 3">TR4</strain>
    </source>
</reference>